<dbReference type="CDD" id="cd17502">
    <property type="entry name" value="MFS_Azr1_MDR_like"/>
    <property type="match status" value="1"/>
</dbReference>
<evidence type="ECO:0000259" key="8">
    <source>
        <dbReference type="PROSITE" id="PS50850"/>
    </source>
</evidence>
<feature type="transmembrane region" description="Helical" evidence="7">
    <location>
        <begin position="481"/>
        <end position="504"/>
    </location>
</feature>
<dbReference type="PANTHER" id="PTHR23501">
    <property type="entry name" value="MAJOR FACILITATOR SUPERFAMILY"/>
    <property type="match status" value="1"/>
</dbReference>
<feature type="transmembrane region" description="Helical" evidence="7">
    <location>
        <begin position="124"/>
        <end position="142"/>
    </location>
</feature>
<dbReference type="Gene3D" id="1.20.1720.10">
    <property type="entry name" value="Multidrug resistance protein D"/>
    <property type="match status" value="1"/>
</dbReference>
<feature type="transmembrane region" description="Helical" evidence="7">
    <location>
        <begin position="556"/>
        <end position="575"/>
    </location>
</feature>
<evidence type="ECO:0000313" key="9">
    <source>
        <dbReference type="EMBL" id="EPE25301.1"/>
    </source>
</evidence>
<feature type="transmembrane region" description="Helical" evidence="7">
    <location>
        <begin position="86"/>
        <end position="112"/>
    </location>
</feature>
<sequence length="593" mass="63218">MDSTLAANLPEKGHASAGVRGSRVSDLEREASIETGLAAAIGQSEPVTNSKRFEEDLKNGSVQDTLEVDNGTSSTADENHLSGRALFTLMVGLTMAAFLLMIDSTVLVTAIPTITSAFNALDDVGWYGSSYLLTTCALQLQFGKIYQYYSSKGVFIIAFAIFEVGSLVCAVARNSTMFILGRAISGAGGAGVLNGGYLIIAAASPLQVRPKLIGIMLGIASLGVAIGPLIGGALTQYASWRWCFYINLPLGAVTGLALVLTRVPDTRIDAHFKVSFRKQVERLDILGSALFASVIVMLLIALNWGGVKYRWESPVIIGLLCGSMVAFVVFILWEHRQGETAMLPVEYFRDIKICCCVATSMMSYGGLYVTIVYLPLWFQAVKGVSALRSGIYYLPSVLTTVTFTIVSGFLVSLVGLYIPFMIAGGVIAAIAGGLMTTFSSGSSAAPWICYQLLNGVARGLMSQIPVTAIQANVSKQQMSTATALVVFSQNFGASLFISLGQTVFQNRLLSALIEYAPEVEANQIIEAGAANYRAIVPETSLKSVIEAFNEAVTSTFYLAAGSSVAIFILAWGLGWTSVKHRLPDEPGSNEEDS</sequence>
<feature type="transmembrane region" description="Helical" evidence="7">
    <location>
        <begin position="283"/>
        <end position="302"/>
    </location>
</feature>
<dbReference type="Pfam" id="PF07690">
    <property type="entry name" value="MFS_1"/>
    <property type="match status" value="1"/>
</dbReference>
<dbReference type="InterPro" id="IPR036259">
    <property type="entry name" value="MFS_trans_sf"/>
</dbReference>
<reference evidence="9 10" key="1">
    <citation type="journal article" date="2013" name="BMC Genomics">
        <title>Genomics-driven discovery of the pneumocandin biosynthetic gene cluster in the fungus Glarea lozoyensis.</title>
        <authorList>
            <person name="Chen L."/>
            <person name="Yue Q."/>
            <person name="Zhang X."/>
            <person name="Xiang M."/>
            <person name="Wang C."/>
            <person name="Li S."/>
            <person name="Che Y."/>
            <person name="Ortiz-Lopez F.J."/>
            <person name="Bills G.F."/>
            <person name="Liu X."/>
            <person name="An Z."/>
        </authorList>
    </citation>
    <scope>NUCLEOTIDE SEQUENCE [LARGE SCALE GENOMIC DNA]</scope>
    <source>
        <strain evidence="10">ATCC 20868 / MF5171</strain>
    </source>
</reference>
<evidence type="ECO:0000256" key="7">
    <source>
        <dbReference type="SAM" id="Phobius"/>
    </source>
</evidence>
<dbReference type="HOGENOM" id="CLU_000960_22_1_1"/>
<dbReference type="OrthoDB" id="10021397at2759"/>
<keyword evidence="10" id="KW-1185">Reference proteome</keyword>
<keyword evidence="3 7" id="KW-0812">Transmembrane</keyword>
<dbReference type="GeneID" id="19460271"/>
<dbReference type="GO" id="GO:0005886">
    <property type="term" value="C:plasma membrane"/>
    <property type="evidence" value="ECO:0007669"/>
    <property type="project" value="TreeGrafter"/>
</dbReference>
<keyword evidence="5 7" id="KW-0472">Membrane</keyword>
<dbReference type="EMBL" id="KE145371">
    <property type="protein sequence ID" value="EPE25301.1"/>
    <property type="molecule type" value="Genomic_DNA"/>
</dbReference>
<feature type="transmembrane region" description="Helical" evidence="7">
    <location>
        <begin position="212"/>
        <end position="238"/>
    </location>
</feature>
<feature type="transmembrane region" description="Helical" evidence="7">
    <location>
        <begin position="353"/>
        <end position="378"/>
    </location>
</feature>
<feature type="transmembrane region" description="Helical" evidence="7">
    <location>
        <begin position="179"/>
        <end position="200"/>
    </location>
</feature>
<dbReference type="PANTHER" id="PTHR23501:SF193">
    <property type="entry name" value="MULTIDRUG TRANSPORTER, PUTATIVE (AFU_ORTHOLOGUE AFUA_8G00940)-RELATED"/>
    <property type="match status" value="1"/>
</dbReference>
<dbReference type="PRINTS" id="PR01036">
    <property type="entry name" value="TCRTETB"/>
</dbReference>
<dbReference type="InterPro" id="IPR011701">
    <property type="entry name" value="MFS"/>
</dbReference>
<evidence type="ECO:0000256" key="3">
    <source>
        <dbReference type="ARBA" id="ARBA00022692"/>
    </source>
</evidence>
<keyword evidence="4 7" id="KW-1133">Transmembrane helix</keyword>
<evidence type="ECO:0000256" key="1">
    <source>
        <dbReference type="ARBA" id="ARBA00004141"/>
    </source>
</evidence>
<dbReference type="Proteomes" id="UP000016922">
    <property type="component" value="Unassembled WGS sequence"/>
</dbReference>
<feature type="transmembrane region" description="Helical" evidence="7">
    <location>
        <begin position="244"/>
        <end position="263"/>
    </location>
</feature>
<feature type="transmembrane region" description="Helical" evidence="7">
    <location>
        <begin position="314"/>
        <end position="333"/>
    </location>
</feature>
<feature type="transmembrane region" description="Helical" evidence="7">
    <location>
        <begin position="154"/>
        <end position="173"/>
    </location>
</feature>
<dbReference type="PROSITE" id="PS50850">
    <property type="entry name" value="MFS"/>
    <property type="match status" value="1"/>
</dbReference>
<comment type="similarity">
    <text evidence="2">Belongs to the major facilitator superfamily. TCR/Tet family.</text>
</comment>
<proteinExistence type="inferred from homology"/>
<evidence type="ECO:0000256" key="2">
    <source>
        <dbReference type="ARBA" id="ARBA00007520"/>
    </source>
</evidence>
<dbReference type="RefSeq" id="XP_008086620.1">
    <property type="nucleotide sequence ID" value="XM_008088429.1"/>
</dbReference>
<evidence type="ECO:0000256" key="4">
    <source>
        <dbReference type="ARBA" id="ARBA00022989"/>
    </source>
</evidence>
<evidence type="ECO:0000256" key="5">
    <source>
        <dbReference type="ARBA" id="ARBA00023136"/>
    </source>
</evidence>
<dbReference type="eggNOG" id="KOG0254">
    <property type="taxonomic scope" value="Eukaryota"/>
</dbReference>
<organism evidence="9 10">
    <name type="scientific">Glarea lozoyensis (strain ATCC 20868 / MF5171)</name>
    <dbReference type="NCBI Taxonomy" id="1116229"/>
    <lineage>
        <taxon>Eukaryota</taxon>
        <taxon>Fungi</taxon>
        <taxon>Dikarya</taxon>
        <taxon>Ascomycota</taxon>
        <taxon>Pezizomycotina</taxon>
        <taxon>Leotiomycetes</taxon>
        <taxon>Helotiales</taxon>
        <taxon>Helotiaceae</taxon>
        <taxon>Glarea</taxon>
    </lineage>
</organism>
<comment type="subcellular location">
    <subcellularLocation>
        <location evidence="1">Membrane</location>
        <topology evidence="1">Multi-pass membrane protein</topology>
    </subcellularLocation>
</comment>
<feature type="transmembrane region" description="Helical" evidence="7">
    <location>
        <begin position="418"/>
        <end position="438"/>
    </location>
</feature>
<gene>
    <name evidence="9" type="ORF">GLAREA_01213</name>
</gene>
<feature type="domain" description="Major facilitator superfamily (MFS) profile" evidence="8">
    <location>
        <begin position="89"/>
        <end position="578"/>
    </location>
</feature>
<protein>
    <submittedName>
        <fullName evidence="9">MFS general substrate transporter</fullName>
    </submittedName>
</protein>
<dbReference type="FunFam" id="1.20.1250.20:FF:000196">
    <property type="entry name" value="MFS toxin efflux pump (AflT)"/>
    <property type="match status" value="1"/>
</dbReference>
<dbReference type="InterPro" id="IPR020846">
    <property type="entry name" value="MFS_dom"/>
</dbReference>
<name>S3CZR9_GLAL2</name>
<feature type="region of interest" description="Disordered" evidence="6">
    <location>
        <begin position="1"/>
        <end position="24"/>
    </location>
</feature>
<evidence type="ECO:0000313" key="10">
    <source>
        <dbReference type="Proteomes" id="UP000016922"/>
    </source>
</evidence>
<feature type="transmembrane region" description="Helical" evidence="7">
    <location>
        <begin position="390"/>
        <end position="411"/>
    </location>
</feature>
<dbReference type="SUPFAM" id="SSF103473">
    <property type="entry name" value="MFS general substrate transporter"/>
    <property type="match status" value="1"/>
</dbReference>
<dbReference type="KEGG" id="glz:GLAREA_01213"/>
<dbReference type="AlphaFoldDB" id="S3CZR9"/>
<dbReference type="OMA" id="YYNPWLF"/>
<dbReference type="Gene3D" id="1.20.1250.20">
    <property type="entry name" value="MFS general substrate transporter like domains"/>
    <property type="match status" value="1"/>
</dbReference>
<accession>S3CZR9</accession>
<dbReference type="GO" id="GO:0022857">
    <property type="term" value="F:transmembrane transporter activity"/>
    <property type="evidence" value="ECO:0007669"/>
    <property type="project" value="InterPro"/>
</dbReference>
<evidence type="ECO:0000256" key="6">
    <source>
        <dbReference type="SAM" id="MobiDB-lite"/>
    </source>
</evidence>